<organism evidence="1 2">
    <name type="scientific">Azospirillum thermophilum</name>
    <dbReference type="NCBI Taxonomy" id="2202148"/>
    <lineage>
        <taxon>Bacteria</taxon>
        <taxon>Pseudomonadati</taxon>
        <taxon>Pseudomonadota</taxon>
        <taxon>Alphaproteobacteria</taxon>
        <taxon>Rhodospirillales</taxon>
        <taxon>Azospirillaceae</taxon>
        <taxon>Azospirillum</taxon>
    </lineage>
</organism>
<evidence type="ECO:0000313" key="1">
    <source>
        <dbReference type="EMBL" id="AWK85160.1"/>
    </source>
</evidence>
<sequence length="76" mass="8380">MMTHSAARGRFSTKINIRGEGFSKPVTFTLTSGVVHDSKAFATLMGTRWFAGFQTKLPTRIPGNTYSIRSSINARL</sequence>
<accession>A0A2S2CLB0</accession>
<dbReference type="EMBL" id="CP029352">
    <property type="protein sequence ID" value="AWK85160.1"/>
    <property type="molecule type" value="Genomic_DNA"/>
</dbReference>
<reference evidence="2" key="1">
    <citation type="submission" date="2018-05" db="EMBL/GenBank/DDBJ databases">
        <title>Azospirillum thermophila sp. nov., a novel isolated from hot spring.</title>
        <authorList>
            <person name="Zhao Z."/>
        </authorList>
    </citation>
    <scope>NUCLEOTIDE SEQUENCE [LARGE SCALE GENOMIC DNA]</scope>
    <source>
        <strain evidence="2">CFH 70021</strain>
    </source>
</reference>
<dbReference type="Proteomes" id="UP000245629">
    <property type="component" value="Chromosome 1"/>
</dbReference>
<dbReference type="AlphaFoldDB" id="A0A2S2CLB0"/>
<dbReference type="KEGG" id="azz:DEW08_02265"/>
<proteinExistence type="predicted"/>
<keyword evidence="2" id="KW-1185">Reference proteome</keyword>
<evidence type="ECO:0000313" key="2">
    <source>
        <dbReference type="Proteomes" id="UP000245629"/>
    </source>
</evidence>
<name>A0A2S2CLB0_9PROT</name>
<dbReference type="RefSeq" id="WP_109324141.1">
    <property type="nucleotide sequence ID" value="NZ_CP029352.1"/>
</dbReference>
<gene>
    <name evidence="1" type="ORF">DEW08_02265</name>
</gene>
<protein>
    <submittedName>
        <fullName evidence="1">Uncharacterized protein</fullName>
    </submittedName>
</protein>